<proteinExistence type="predicted"/>
<keyword evidence="2" id="KW-1185">Reference proteome</keyword>
<dbReference type="KEGG" id="fsm:CCS41_01735"/>
<organism evidence="1 2">
    <name type="scientific">Candidatus Fukatsuia symbiotica</name>
    <dbReference type="NCBI Taxonomy" id="1878942"/>
    <lineage>
        <taxon>Bacteria</taxon>
        <taxon>Pseudomonadati</taxon>
        <taxon>Pseudomonadota</taxon>
        <taxon>Gammaproteobacteria</taxon>
        <taxon>Enterobacterales</taxon>
        <taxon>Yersiniaceae</taxon>
        <taxon>Candidatus Fukatsuia</taxon>
    </lineage>
</organism>
<dbReference type="AlphaFoldDB" id="A0A2U8I329"/>
<protein>
    <submittedName>
        <fullName evidence="1">Uncharacterized protein</fullName>
    </submittedName>
</protein>
<evidence type="ECO:0000313" key="2">
    <source>
        <dbReference type="Proteomes" id="UP000261875"/>
    </source>
</evidence>
<accession>A0A2U8I329</accession>
<sequence length="64" mass="7007">MSVVLNDRENMPGDISDVVLKPFKMNGYMLLLFANSESGNIVLSKGFTKLFVEGLINTLGPAIF</sequence>
<evidence type="ECO:0000313" key="1">
    <source>
        <dbReference type="EMBL" id="AWK13508.1"/>
    </source>
</evidence>
<name>A0A2U8I329_9GAMM</name>
<dbReference type="EMBL" id="CP021659">
    <property type="protein sequence ID" value="AWK13508.1"/>
    <property type="molecule type" value="Genomic_DNA"/>
</dbReference>
<dbReference type="Proteomes" id="UP000261875">
    <property type="component" value="Chromosome"/>
</dbReference>
<reference evidence="1 2" key="1">
    <citation type="submission" date="2017-05" db="EMBL/GenBank/DDBJ databases">
        <title>Genome sequence of Candidatus Fukatsuia symbiotica and Candidatus Hamiltonella defensa from Acyrthosiphon pisum strain 5D.</title>
        <authorList>
            <person name="Patel V.A."/>
            <person name="Chevignon G."/>
            <person name="Russell J.A."/>
            <person name="Oliver K.M."/>
        </authorList>
    </citation>
    <scope>NUCLEOTIDE SEQUENCE [LARGE SCALE GENOMIC DNA]</scope>
    <source>
        <strain evidence="1 2">5D</strain>
    </source>
</reference>
<gene>
    <name evidence="1" type="ORF">CCS41_01735</name>
</gene>